<accession>A0ABY7SDL9</accession>
<evidence type="ECO:0000313" key="2">
    <source>
        <dbReference type="EMBL" id="WCR04990.1"/>
    </source>
</evidence>
<dbReference type="RefSeq" id="WP_141225782.1">
    <property type="nucleotide sequence ID" value="NZ_CP067140.1"/>
</dbReference>
<protein>
    <submittedName>
        <fullName evidence="2">Uncharacterized protein</fullName>
    </submittedName>
</protein>
<feature type="region of interest" description="Disordered" evidence="1">
    <location>
        <begin position="35"/>
        <end position="55"/>
    </location>
</feature>
<keyword evidence="3" id="KW-1185">Reference proteome</keyword>
<organism evidence="2 3">
    <name type="scientific">Paracoccus saliphilus</name>
    <dbReference type="NCBI Taxonomy" id="405559"/>
    <lineage>
        <taxon>Bacteria</taxon>
        <taxon>Pseudomonadati</taxon>
        <taxon>Pseudomonadota</taxon>
        <taxon>Alphaproteobacteria</taxon>
        <taxon>Rhodobacterales</taxon>
        <taxon>Paracoccaceae</taxon>
        <taxon>Paracoccus</taxon>
    </lineage>
</organism>
<evidence type="ECO:0000256" key="1">
    <source>
        <dbReference type="SAM" id="MobiDB-lite"/>
    </source>
</evidence>
<reference evidence="2 3" key="1">
    <citation type="submission" date="2021-01" db="EMBL/GenBank/DDBJ databases">
        <title>Biogeographic distribution of Paracoccus.</title>
        <authorList>
            <person name="Hollensteiner J."/>
            <person name="Leineberger J."/>
            <person name="Brinkhoff T."/>
            <person name="Daniel R."/>
        </authorList>
    </citation>
    <scope>NUCLEOTIDE SEQUENCE [LARGE SCALE GENOMIC DNA]</scope>
    <source>
        <strain evidence="2 3">DSM 18447</strain>
    </source>
</reference>
<proteinExistence type="predicted"/>
<evidence type="ECO:0000313" key="3">
    <source>
        <dbReference type="Proteomes" id="UP001215549"/>
    </source>
</evidence>
<dbReference type="EMBL" id="CP067140">
    <property type="protein sequence ID" value="WCR04990.1"/>
    <property type="molecule type" value="Genomic_DNA"/>
</dbReference>
<dbReference type="Proteomes" id="UP001215549">
    <property type="component" value="Chromosome"/>
</dbReference>
<name>A0ABY7SDL9_9RHOB</name>
<gene>
    <name evidence="2" type="ORF">JHX88_09910</name>
</gene>
<sequence>MKTIREFEHGGSVYTIKAILIDGVWQVRVFRDGNPVGEPSTISDETAGDAQAAGHDPFDIMADELEGQVRK</sequence>